<sequence length="763" mass="85260">MTSAWNPRSINWDWEAQFAQATDLAKNAKEEGYSLRPFYYYALPVSSLPLYNAVTSILTKFHGADRQQQLHILAGILHLSVDQVSHWMGSPVDLIYAHIGVGAGERHRQPASTDSDYHKRKKWYLERVHQLSDCSFASALYDQVGGDEGLFLVCWVLMLDDGHRRVLSKSIDFSADPVRETVQIAAPTTLNPAPVASEPSEPSKFDRIMTNLSHDMQMIGVNETADAGEGKNKKKNNKKKKKASASPSPSPSPAPSPAPEPPVASTVPAATADKSAYDNTPVEEVEQIDEDDYDTYAYSEVDDSKEFQELLEQLMGLFPRFARYELALLMKTSDSIEDLIEYLCVESESLSILQDMADEAEAAAPKVYDEAVLQLKEVFPNVDIEALEQAFDAHHKDIATTTEYLLRTDVNENADFLNFTTPSQKAKRESVETVAELLDVTPDLAREYMNHKGNQTIVDAIIEIILWHKPTPPSAQSSASSSSSSSLSRVQRGGKSGKPRQRAPQYKYRPQSSEAVELKEWYNSNPKFRSQFPMKFMVESLIYFSGEVQRVVGLAVELVSMHLADKFRERYDVISKRKRPAELTPQERLALAASADQVAPNPQMRTLGNTFADAVKVKKPQDPSQARRAVDSHRQAMSHQFTQVKFYMAGKNTPQMEQLINAFKRGSDLDLHGLRLAEAVDVTRKALTLWWQNELHSREQQGQLHKYGSKAQFAGSVKVITGRGLHSEGGVSVIRKAVDGLLRMGNYTFESQVGAFVVTGKRI</sequence>
<feature type="compositionally biased region" description="Basic residues" evidence="2">
    <location>
        <begin position="232"/>
        <end position="243"/>
    </location>
</feature>
<dbReference type="EMBL" id="SWFT01000130">
    <property type="protein sequence ID" value="KAA8899084.1"/>
    <property type="molecule type" value="Genomic_DNA"/>
</dbReference>
<dbReference type="SMART" id="SM00546">
    <property type="entry name" value="CUE"/>
    <property type="match status" value="1"/>
</dbReference>
<organism evidence="5 6">
    <name type="scientific">Diutina rugosa</name>
    <name type="common">Yeast</name>
    <name type="synonym">Candida rugosa</name>
    <dbReference type="NCBI Taxonomy" id="5481"/>
    <lineage>
        <taxon>Eukaryota</taxon>
        <taxon>Fungi</taxon>
        <taxon>Dikarya</taxon>
        <taxon>Ascomycota</taxon>
        <taxon>Saccharomycotina</taxon>
        <taxon>Pichiomycetes</taxon>
        <taxon>Debaryomycetaceae</taxon>
        <taxon>Diutina</taxon>
    </lineage>
</organism>
<keyword evidence="6" id="KW-1185">Reference proteome</keyword>
<dbReference type="OMA" id="NINTWSA"/>
<feature type="region of interest" description="Disordered" evidence="2">
    <location>
        <begin position="473"/>
        <end position="511"/>
    </location>
</feature>
<dbReference type="SUPFAM" id="SSF160443">
    <property type="entry name" value="SMR domain-like"/>
    <property type="match status" value="1"/>
</dbReference>
<feature type="compositionally biased region" description="Low complexity" evidence="2">
    <location>
        <begin position="263"/>
        <end position="272"/>
    </location>
</feature>
<evidence type="ECO:0000256" key="1">
    <source>
        <dbReference type="ARBA" id="ARBA00022786"/>
    </source>
</evidence>
<evidence type="ECO:0000259" key="3">
    <source>
        <dbReference type="PROSITE" id="PS50828"/>
    </source>
</evidence>
<feature type="compositionally biased region" description="Low complexity" evidence="2">
    <location>
        <begin position="474"/>
        <end position="488"/>
    </location>
</feature>
<dbReference type="AlphaFoldDB" id="A0A642UHG7"/>
<dbReference type="GeneID" id="54783116"/>
<evidence type="ECO:0000256" key="2">
    <source>
        <dbReference type="SAM" id="MobiDB-lite"/>
    </source>
</evidence>
<dbReference type="Pfam" id="PF02845">
    <property type="entry name" value="CUE"/>
    <property type="match status" value="1"/>
</dbReference>
<protein>
    <recommendedName>
        <fullName evidence="7">Smr domain-containing protein</fullName>
    </recommendedName>
</protein>
<dbReference type="InterPro" id="IPR052772">
    <property type="entry name" value="Endo/PolyKinase_Domain-Protein"/>
</dbReference>
<dbReference type="PROSITE" id="PS50828">
    <property type="entry name" value="SMR"/>
    <property type="match status" value="1"/>
</dbReference>
<dbReference type="PROSITE" id="PS51140">
    <property type="entry name" value="CUE"/>
    <property type="match status" value="1"/>
</dbReference>
<evidence type="ECO:0008006" key="7">
    <source>
        <dbReference type="Google" id="ProtNLM"/>
    </source>
</evidence>
<reference evidence="5 6" key="1">
    <citation type="submission" date="2019-07" db="EMBL/GenBank/DDBJ databases">
        <title>Genome assembly of two rare yeast pathogens: Diutina rugosa and Trichomonascus ciferrii.</title>
        <authorList>
            <person name="Mixao V."/>
            <person name="Saus E."/>
            <person name="Hansen A."/>
            <person name="Lass-Flor C."/>
            <person name="Gabaldon T."/>
        </authorList>
    </citation>
    <scope>NUCLEOTIDE SEQUENCE [LARGE SCALE GENOMIC DNA]</scope>
    <source>
        <strain evidence="5 6">CBS 613</strain>
    </source>
</reference>
<dbReference type="SMART" id="SM00463">
    <property type="entry name" value="SMR"/>
    <property type="match status" value="1"/>
</dbReference>
<gene>
    <name evidence="5" type="ORF">DIURU_004465</name>
</gene>
<feature type="domain" description="Smr" evidence="3">
    <location>
        <begin position="669"/>
        <end position="761"/>
    </location>
</feature>
<dbReference type="InterPro" id="IPR003892">
    <property type="entry name" value="CUE"/>
</dbReference>
<dbReference type="PANTHER" id="PTHR46535">
    <property type="entry name" value="NEDD4-BINDING PROTEIN 2"/>
    <property type="match status" value="1"/>
</dbReference>
<dbReference type="InterPro" id="IPR002625">
    <property type="entry name" value="Smr_dom"/>
</dbReference>
<dbReference type="Proteomes" id="UP000449547">
    <property type="component" value="Unassembled WGS sequence"/>
</dbReference>
<evidence type="ECO:0000313" key="6">
    <source>
        <dbReference type="Proteomes" id="UP000449547"/>
    </source>
</evidence>
<evidence type="ECO:0000259" key="4">
    <source>
        <dbReference type="PROSITE" id="PS51140"/>
    </source>
</evidence>
<dbReference type="InterPro" id="IPR036063">
    <property type="entry name" value="Smr_dom_sf"/>
</dbReference>
<feature type="region of interest" description="Disordered" evidence="2">
    <location>
        <begin position="222"/>
        <end position="293"/>
    </location>
</feature>
<name>A0A642UHG7_DIURU</name>
<dbReference type="RefSeq" id="XP_034010761.1">
    <property type="nucleotide sequence ID" value="XM_034157341.1"/>
</dbReference>
<dbReference type="GO" id="GO:0005634">
    <property type="term" value="C:nucleus"/>
    <property type="evidence" value="ECO:0007669"/>
    <property type="project" value="TreeGrafter"/>
</dbReference>
<dbReference type="VEuPathDB" id="FungiDB:DIURU_004465"/>
<feature type="domain" description="CUE" evidence="4">
    <location>
        <begin position="367"/>
        <end position="409"/>
    </location>
</feature>
<dbReference type="GO" id="GO:0004519">
    <property type="term" value="F:endonuclease activity"/>
    <property type="evidence" value="ECO:0007669"/>
    <property type="project" value="TreeGrafter"/>
</dbReference>
<feature type="compositionally biased region" description="Pro residues" evidence="2">
    <location>
        <begin position="248"/>
        <end position="262"/>
    </location>
</feature>
<evidence type="ECO:0000313" key="5">
    <source>
        <dbReference type="EMBL" id="KAA8899084.1"/>
    </source>
</evidence>
<dbReference type="Gene3D" id="3.30.1370.110">
    <property type="match status" value="1"/>
</dbReference>
<comment type="caution">
    <text evidence="5">The sequence shown here is derived from an EMBL/GenBank/DDBJ whole genome shotgun (WGS) entry which is preliminary data.</text>
</comment>
<dbReference type="CDD" id="cd14279">
    <property type="entry name" value="CUE"/>
    <property type="match status" value="1"/>
</dbReference>
<accession>A0A642UHG7</accession>
<dbReference type="GO" id="GO:0043130">
    <property type="term" value="F:ubiquitin binding"/>
    <property type="evidence" value="ECO:0007669"/>
    <property type="project" value="InterPro"/>
</dbReference>
<dbReference type="OrthoDB" id="4080456at2759"/>
<proteinExistence type="predicted"/>
<keyword evidence="1" id="KW-0833">Ubl conjugation pathway</keyword>
<dbReference type="PANTHER" id="PTHR46535:SF1">
    <property type="entry name" value="NEDD4-BINDING PROTEIN 2"/>
    <property type="match status" value="1"/>
</dbReference>
<feature type="compositionally biased region" description="Acidic residues" evidence="2">
    <location>
        <begin position="281"/>
        <end position="293"/>
    </location>
</feature>